<evidence type="ECO:0000256" key="1">
    <source>
        <dbReference type="ARBA" id="ARBA00009547"/>
    </source>
</evidence>
<reference evidence="10" key="5">
    <citation type="submission" date="2005-04" db="EMBL/GenBank/DDBJ databases">
        <title>Sequencing, closure, and annotation of Trypanosoma brucei chromosomes 2 through 8.</title>
        <authorList>
            <person name="Ghedin E."/>
            <person name="Blandin G."/>
            <person name="Bartholomeu D."/>
            <person name="Caler E."/>
            <person name="Haas B."/>
            <person name="Hannick L."/>
            <person name="Shallom J."/>
            <person name="Hou L."/>
            <person name="Djikeng A."/>
            <person name="Feldblyum T."/>
            <person name="Hostetler J."/>
            <person name="Johnson J."/>
            <person name="Jones K."/>
            <person name="Koo H.L."/>
            <person name="Larkin C."/>
            <person name="Pai G."/>
            <person name="Peterson J."/>
            <person name="Khalak H.G."/>
            <person name="Salzberg S."/>
            <person name="Simpson A.J."/>
            <person name="Tallon L."/>
            <person name="Van Aken S."/>
            <person name="Wanless D."/>
            <person name="White O."/>
            <person name="Wortman J."/>
            <person name="Fraser C.M."/>
            <person name="El-Sayed N.M.A."/>
        </authorList>
    </citation>
    <scope>NUCLEOTIDE SEQUENCE</scope>
    <source>
        <strain evidence="10">927/4 GUTat10.1</strain>
    </source>
</reference>
<comment type="similarity">
    <text evidence="1">Belongs to the nuclease type I family.</text>
</comment>
<dbReference type="GeneID" id="3657925"/>
<feature type="chain" id="PRO_5010139739" evidence="8">
    <location>
        <begin position="29"/>
        <end position="276"/>
    </location>
</feature>
<dbReference type="InterPro" id="IPR003154">
    <property type="entry name" value="S1/P1nuclease"/>
</dbReference>
<dbReference type="KEGG" id="tbr:Tb927.6.2890"/>
<dbReference type="GO" id="GO:0005737">
    <property type="term" value="C:cytoplasm"/>
    <property type="evidence" value="ECO:0006056"/>
    <property type="project" value="Others"/>
</dbReference>
<keyword evidence="5 9" id="KW-0378">Hydrolase</keyword>
<dbReference type="OMA" id="LRYFIHI"/>
<keyword evidence="6" id="KW-1015">Disulfide bond</keyword>
<reference evidence="10 11" key="3">
    <citation type="journal article" date="2005" name="Science">
        <title>The genome of the African trypanosome Trypanosoma brucei.</title>
        <authorList>
            <person name="Berriman M."/>
            <person name="Ghedin E."/>
            <person name="Hertz-Fowler C."/>
            <person name="Blandin G."/>
            <person name="Renauld H."/>
            <person name="Bartholomeu D.C."/>
            <person name="Lennard N.J."/>
            <person name="Caler E."/>
            <person name="Hamlin N.E."/>
            <person name="Haas B."/>
            <person name="Bohme U."/>
            <person name="Hannick L."/>
            <person name="Aslett M.A."/>
            <person name="Shallom J."/>
            <person name="Marcello L."/>
            <person name="Hou L."/>
            <person name="Wickstead B."/>
            <person name="Alsmark U.C."/>
            <person name="Arrowsmith C."/>
            <person name="Atkin R.J."/>
            <person name="Barron A.J."/>
            <person name="Bringaud F."/>
            <person name="Brooks K."/>
            <person name="Carrington M."/>
            <person name="Cherevach I."/>
            <person name="Chillingworth T.J."/>
            <person name="Churcher C."/>
            <person name="Clark L.N."/>
            <person name="Corton C.H."/>
            <person name="Cronin A."/>
            <person name="Davies R.M."/>
            <person name="Doggett J."/>
            <person name="Djikeng A."/>
            <person name="Feldblyum T."/>
            <person name="Field M.C."/>
            <person name="Fraser A."/>
            <person name="Goodhead I."/>
            <person name="Hance Z."/>
            <person name="Harper D."/>
            <person name="Harris B.R."/>
            <person name="Hauser H."/>
            <person name="Hostetler J."/>
            <person name="Ivens A."/>
            <person name="Jagels K."/>
            <person name="Johnson D."/>
            <person name="Johnson J."/>
            <person name="Jones K."/>
            <person name="Kerhornou A.X."/>
            <person name="Koo H."/>
            <person name="Larke N."/>
            <person name="Landfear S."/>
            <person name="Larkin C."/>
            <person name="Leech V."/>
            <person name="Line A."/>
            <person name="Lord A."/>
            <person name="Macleod A."/>
            <person name="Mooney P.J."/>
            <person name="Moule S."/>
            <person name="Martin D.M."/>
            <person name="Morgan G.W."/>
            <person name="Mungall K."/>
            <person name="Norbertczak H."/>
            <person name="Ormond D."/>
            <person name="Pai G."/>
            <person name="Peacock C.S."/>
            <person name="Peterson J."/>
            <person name="Quail M.A."/>
            <person name="Rabbinowitsch E."/>
            <person name="Rajandream M.A."/>
            <person name="Reitter C."/>
            <person name="Salzberg S.L."/>
            <person name="Sanders M."/>
            <person name="Schobel S."/>
            <person name="Sharp S."/>
            <person name="Simmonds M."/>
            <person name="Simpson A.J."/>
            <person name="Tallon L."/>
            <person name="Turner C.M."/>
            <person name="Tait A."/>
            <person name="Tivey A.R."/>
            <person name="Van Aken S."/>
            <person name="Walker D."/>
            <person name="Wanless D."/>
            <person name="Wang S."/>
            <person name="White B."/>
            <person name="White O."/>
            <person name="Whitehead S."/>
            <person name="Woodward J."/>
            <person name="Wortman J."/>
            <person name="Adams M.D."/>
            <person name="Embley T.M."/>
            <person name="Gull K."/>
            <person name="Ullu E."/>
            <person name="Barry J.D."/>
            <person name="Fairlamb A.H."/>
            <person name="Opperdoes F."/>
            <person name="Barrell B.G."/>
            <person name="Donelson J.E."/>
            <person name="Hall N."/>
            <person name="Fraser C.M."/>
            <person name="Melville S.E."/>
            <person name="El-Sayed N.M."/>
        </authorList>
    </citation>
    <scope>NUCLEOTIDE SEQUENCE [LARGE SCALE GENOMIC DNA]</scope>
    <source>
        <strain evidence="10 11">927/4 GUTat10.1</strain>
    </source>
</reference>
<organism evidence="9 11">
    <name type="scientific">Trypanosoma brucei brucei (strain 927/4 GUTat10.1)</name>
    <dbReference type="NCBI Taxonomy" id="185431"/>
    <lineage>
        <taxon>Eukaryota</taxon>
        <taxon>Discoba</taxon>
        <taxon>Euglenozoa</taxon>
        <taxon>Kinetoplastea</taxon>
        <taxon>Metakinetoplastina</taxon>
        <taxon>Trypanosomatida</taxon>
        <taxon>Trypanosomatidae</taxon>
        <taxon>Trypanosoma</taxon>
    </lineage>
</organism>
<evidence type="ECO:0000256" key="6">
    <source>
        <dbReference type="ARBA" id="ARBA00023157"/>
    </source>
</evidence>
<dbReference type="PANTHER" id="PTHR33146">
    <property type="entry name" value="ENDONUCLEASE 4"/>
    <property type="match status" value="1"/>
</dbReference>
<accession>D6XI22</accession>
<keyword evidence="7" id="KW-0325">Glycoprotein</keyword>
<dbReference type="GO" id="GO:0004519">
    <property type="term" value="F:endonuclease activity"/>
    <property type="evidence" value="ECO:0000318"/>
    <property type="project" value="GO_Central"/>
</dbReference>
<dbReference type="EC" id="3.1.30.1" evidence="9"/>
<dbReference type="EMBL" id="AC084047">
    <property type="protein sequence ID" value="AAX80992.1"/>
    <property type="molecule type" value="Genomic_DNA"/>
</dbReference>
<name>Q583P5_TRYB2</name>
<reference evidence="10" key="2">
    <citation type="journal article" date="2005" name="Science">
        <title>Comparative genomics of trypanosomatid parasitic protozoa.</title>
        <authorList>
            <person name="El-Sayed N.M."/>
            <person name="Myler P.J."/>
            <person name="Blandin G."/>
            <person name="Berriman M."/>
            <person name="Crabtree J."/>
            <person name="Aggarwal G."/>
            <person name="Caler E."/>
            <person name="Renauld H."/>
            <person name="Worthey E.A."/>
            <person name="Hertz-Fowler C."/>
            <person name="Ghedin E."/>
            <person name="Peacock C."/>
            <person name="Bartholomeu D.C."/>
            <person name="Haas B.J."/>
            <person name="Tran A.N."/>
            <person name="Wortman J.R."/>
            <person name="Alsmark U.C."/>
            <person name="Angiuoli S."/>
            <person name="Anupama A."/>
            <person name="Badger J."/>
            <person name="Bringaud F."/>
            <person name="Cadag E."/>
            <person name="Carlton J.M."/>
            <person name="Cerqueira G.C."/>
            <person name="Creasy T."/>
            <person name="Delcher A.L."/>
            <person name="Djikeng A."/>
            <person name="Embley T.M."/>
            <person name="Hauser C."/>
            <person name="Ivens A.C."/>
            <person name="Kummerfeld S.K."/>
            <person name="Pereira-Leal J.B."/>
            <person name="Nilsson D."/>
            <person name="Peterson J."/>
            <person name="Salzberg S.L."/>
            <person name="Shallom J."/>
            <person name="Silva J.C."/>
            <person name="Sundaram J."/>
            <person name="Westenberger S."/>
            <person name="White O."/>
            <person name="Melville S.E."/>
            <person name="Donelson J.E."/>
            <person name="Andersson B."/>
            <person name="Stuart K.D."/>
            <person name="Hall N."/>
        </authorList>
    </citation>
    <scope>NUCLEOTIDE SEQUENCE</scope>
    <source>
        <strain evidence="10">927/4 GUTat10.1</strain>
    </source>
</reference>
<sequence>MRGPVTILLQILLIVVIIFSSLPVDAWAAFGHMVVAEIAKRNLDADVLEKVKQYTQHLSESGPFPKIPDFVQSACWPDDLKSYDLGVMNGWHYTANVYNRDGFELKEPLQQKSNIVSVIDSLSATLSYHETPLYVRSFALAHLIHHYGDIHQPLHTTSQVSSEYKTGDLGGNLVHVRVRNTTTKLHSFWDDICRPSISMKRPLEEKHYAKVRSFADRLVETYDVSWEHRRQTNATIMSMEGFELAKEIAYAGVVNGSQLSSQYVDRCVETAEQRIL</sequence>
<evidence type="ECO:0000256" key="8">
    <source>
        <dbReference type="SAM" id="SignalP"/>
    </source>
</evidence>
<reference evidence="9" key="1">
    <citation type="submission" date="2000-10" db="EMBL/GenBank/DDBJ databases">
        <authorList>
            <person name="El-Sayed N.M."/>
            <person name="Khalak H."/>
            <person name="Adams M.D."/>
        </authorList>
    </citation>
    <scope>NUCLEOTIDE SEQUENCE</scope>
    <source>
        <strain evidence="9">GUTat10.1</strain>
    </source>
</reference>
<dbReference type="AlphaFoldDB" id="Q583P5"/>
<keyword evidence="2" id="KW-0540">Nuclease</keyword>
<dbReference type="VEuPathDB" id="TriTrypDB:Tb927.6.2890"/>
<evidence type="ECO:0000313" key="11">
    <source>
        <dbReference type="Proteomes" id="UP000008524"/>
    </source>
</evidence>
<dbReference type="eggNOG" id="ENOG502S7N4">
    <property type="taxonomic scope" value="Eukaryota"/>
</dbReference>
<dbReference type="SUPFAM" id="SSF48537">
    <property type="entry name" value="Phospholipase C/P1 nuclease"/>
    <property type="match status" value="1"/>
</dbReference>
<dbReference type="GO" id="GO:0006308">
    <property type="term" value="P:DNA catabolic process"/>
    <property type="evidence" value="ECO:0007669"/>
    <property type="project" value="InterPro"/>
</dbReference>
<keyword evidence="3" id="KW-0479">Metal-binding</keyword>
<dbReference type="PANTHER" id="PTHR33146:SF10">
    <property type="entry name" value="STRAND-SPECIFIC NUCLEASE, PUTATIVE-RELATED"/>
    <property type="match status" value="1"/>
</dbReference>
<dbReference type="RefSeq" id="XP_845410.1">
    <property type="nucleotide sequence ID" value="XM_840317.1"/>
</dbReference>
<dbReference type="PaxDb" id="5691-AAZ11851"/>
<keyword evidence="4" id="KW-0255">Endonuclease</keyword>
<dbReference type="CDD" id="cd11010">
    <property type="entry name" value="S1-P1_nuclease"/>
    <property type="match status" value="1"/>
</dbReference>
<proteinExistence type="inferred from homology"/>
<dbReference type="EMBL" id="CP000069">
    <property type="protein sequence ID" value="AAZ11851.1"/>
    <property type="molecule type" value="Genomic_DNA"/>
</dbReference>
<keyword evidence="11" id="KW-1185">Reference proteome</keyword>
<feature type="signal peptide" evidence="8">
    <location>
        <begin position="1"/>
        <end position="28"/>
    </location>
</feature>
<keyword evidence="8" id="KW-0732">Signal</keyword>
<evidence type="ECO:0000256" key="3">
    <source>
        <dbReference type="ARBA" id="ARBA00022723"/>
    </source>
</evidence>
<dbReference type="GO" id="GO:0046872">
    <property type="term" value="F:metal ion binding"/>
    <property type="evidence" value="ECO:0007669"/>
    <property type="project" value="UniProtKB-KW"/>
</dbReference>
<dbReference type="Pfam" id="PF02265">
    <property type="entry name" value="S1-P1_nuclease"/>
    <property type="match status" value="1"/>
</dbReference>
<dbReference type="InterPro" id="IPR008947">
    <property type="entry name" value="PLipase_C/P1_nuclease_dom_sf"/>
</dbReference>
<protein>
    <submittedName>
        <fullName evidence="9">Single strand-specific nuclease, putative</fullName>
        <ecNumber evidence="9">3.1.30.1</ecNumber>
    </submittedName>
</protein>
<dbReference type="InParanoid" id="Q583P5"/>
<evidence type="ECO:0000256" key="2">
    <source>
        <dbReference type="ARBA" id="ARBA00022722"/>
    </source>
</evidence>
<accession>Q583P5</accession>
<evidence type="ECO:0000256" key="4">
    <source>
        <dbReference type="ARBA" id="ARBA00022759"/>
    </source>
</evidence>
<dbReference type="STRING" id="185431.Q583P5"/>
<evidence type="ECO:0000313" key="10">
    <source>
        <dbReference type="EMBL" id="AAZ11851.1"/>
    </source>
</evidence>
<evidence type="ECO:0000313" key="9">
    <source>
        <dbReference type="EMBL" id="AAX80992.1"/>
    </source>
</evidence>
<evidence type="ECO:0000256" key="7">
    <source>
        <dbReference type="ARBA" id="ARBA00023180"/>
    </source>
</evidence>
<reference evidence="9" key="4">
    <citation type="submission" date="2005-04" db="EMBL/GenBank/DDBJ databases">
        <title>.</title>
        <authorList>
            <person name="Ghedin E."/>
            <person name="Blandin G."/>
            <person name="Bartholomeu D."/>
            <person name="Caler E."/>
            <person name="Haas B."/>
            <person name="Hannick L."/>
            <person name="Shallom J."/>
            <person name="Hou L."/>
            <person name="Djikeng A."/>
            <person name="Feldblyum T."/>
            <person name="Hostetler J."/>
            <person name="Johnson J."/>
            <person name="Jones K."/>
            <person name="Koo H.L."/>
            <person name="Larkin C."/>
            <person name="Pai G."/>
            <person name="Peterson J."/>
            <person name="Khalak H.G."/>
            <person name="Salzberg S."/>
            <person name="Simpson A.J."/>
            <person name="Tallon L."/>
            <person name="Van Aken S."/>
            <person name="Wanless D."/>
            <person name="White O."/>
            <person name="Wortman J."/>
            <person name="Fraser C.M."/>
            <person name="El-Sayed N.M.A."/>
        </authorList>
    </citation>
    <scope>NUCLEOTIDE SEQUENCE</scope>
    <source>
        <strain evidence="9">GUTat10.1</strain>
    </source>
</reference>
<evidence type="ECO:0000256" key="5">
    <source>
        <dbReference type="ARBA" id="ARBA00022801"/>
    </source>
</evidence>
<dbReference type="OrthoDB" id="441446at2759"/>
<gene>
    <name evidence="10" type="primary">Tb06.5F5.520</name>
    <name evidence="9" type="ORF">Tb927.6.2890</name>
</gene>
<dbReference type="GO" id="GO:0003676">
    <property type="term" value="F:nucleic acid binding"/>
    <property type="evidence" value="ECO:0007669"/>
    <property type="project" value="InterPro"/>
</dbReference>
<dbReference type="Proteomes" id="UP000008524">
    <property type="component" value="Chromosome 6"/>
</dbReference>
<dbReference type="GO" id="GO:0016788">
    <property type="term" value="F:hydrolase activity, acting on ester bonds"/>
    <property type="evidence" value="ECO:0007669"/>
    <property type="project" value="InterPro"/>
</dbReference>
<dbReference type="Gene3D" id="1.10.575.10">
    <property type="entry name" value="P1 Nuclease"/>
    <property type="match status" value="1"/>
</dbReference>